<dbReference type="EMBL" id="PYYB01000001">
    <property type="protein sequence ID" value="PTL58926.1"/>
    <property type="molecule type" value="Genomic_DNA"/>
</dbReference>
<feature type="active site" description="Proton donor" evidence="6">
    <location>
        <position position="110"/>
    </location>
</feature>
<dbReference type="PROSITE" id="PS00373">
    <property type="entry name" value="GART"/>
    <property type="match status" value="1"/>
</dbReference>
<dbReference type="UniPathway" id="UPA00074">
    <property type="reaction ID" value="UER00126"/>
</dbReference>
<dbReference type="Gene3D" id="3.40.50.170">
    <property type="entry name" value="Formyl transferase, N-terminal domain"/>
    <property type="match status" value="1"/>
</dbReference>
<comment type="similarity">
    <text evidence="4 6">Belongs to the GART family.</text>
</comment>
<proteinExistence type="inferred from homology"/>
<dbReference type="HAMAP" id="MF_01930">
    <property type="entry name" value="PurN"/>
    <property type="match status" value="1"/>
</dbReference>
<dbReference type="InterPro" id="IPR004607">
    <property type="entry name" value="GART"/>
</dbReference>
<dbReference type="GO" id="GO:0005829">
    <property type="term" value="C:cytosol"/>
    <property type="evidence" value="ECO:0007669"/>
    <property type="project" value="TreeGrafter"/>
</dbReference>
<dbReference type="PANTHER" id="PTHR43369:SF2">
    <property type="entry name" value="PHOSPHORIBOSYLGLYCINAMIDE FORMYLTRANSFERASE"/>
    <property type="match status" value="1"/>
</dbReference>
<dbReference type="Pfam" id="PF00551">
    <property type="entry name" value="Formyl_trans_N"/>
    <property type="match status" value="1"/>
</dbReference>
<comment type="caution">
    <text evidence="8">The sequence shown here is derived from an EMBL/GenBank/DDBJ whole genome shotgun (WGS) entry which is preliminary data.</text>
</comment>
<keyword evidence="3 6" id="KW-0658">Purine biosynthesis</keyword>
<evidence type="ECO:0000256" key="5">
    <source>
        <dbReference type="ARBA" id="ARBA00047664"/>
    </source>
</evidence>
<evidence type="ECO:0000259" key="7">
    <source>
        <dbReference type="Pfam" id="PF00551"/>
    </source>
</evidence>
<feature type="binding site" evidence="6">
    <location>
        <position position="108"/>
    </location>
    <ligand>
        <name>(6R)-10-formyltetrahydrofolate</name>
        <dbReference type="ChEBI" id="CHEBI:195366"/>
    </ligand>
</feature>
<feature type="binding site" evidence="6">
    <location>
        <position position="66"/>
    </location>
    <ligand>
        <name>(6R)-10-formyltetrahydrofolate</name>
        <dbReference type="ChEBI" id="CHEBI:195366"/>
    </ligand>
</feature>
<protein>
    <recommendedName>
        <fullName evidence="6">Phosphoribosylglycinamide formyltransferase</fullName>
        <ecNumber evidence="6">2.1.2.2</ecNumber>
    </recommendedName>
    <alternativeName>
        <fullName evidence="6">5'-phosphoribosylglycinamide transformylase</fullName>
    </alternativeName>
    <alternativeName>
        <fullName evidence="6">GAR transformylase</fullName>
        <shortName evidence="6">GART</shortName>
    </alternativeName>
</protein>
<dbReference type="RefSeq" id="WP_107567363.1">
    <property type="nucleotide sequence ID" value="NZ_PYYB01000001.1"/>
</dbReference>
<comment type="function">
    <text evidence="6">Catalyzes the transfer of a formyl group from 10-formyltetrahydrofolate to 5-phospho-ribosyl-glycinamide (GAR), producing 5-phospho-ribosyl-N-formylglycinamide (FGAR) and tetrahydrofolate.</text>
</comment>
<name>A0A2T4UI59_9ACTN</name>
<sequence>MSLRVVVLASGAGTNLQAILDELHGGPEGVVVVGVAGDRPGAPALERAAAAGVATAVFPRDAFPDRAARDAALAAQVQAWEADLVVLAGYMALLDPGFTRRFAGRIVNVHPSLLPVFPGLRAIEQAIAYGVKVAGVTVHLVDDGIDTGAILLQDAVAVADDETAASLHDRLRPLEHALLCRAVRAFAADGVSADPDNPRRMRVT</sequence>
<feature type="binding site" evidence="6">
    <location>
        <begin position="13"/>
        <end position="15"/>
    </location>
    <ligand>
        <name>N(1)-(5-phospho-beta-D-ribosyl)glycinamide</name>
        <dbReference type="ChEBI" id="CHEBI:143788"/>
    </ligand>
</feature>
<gene>
    <name evidence="6" type="primary">purN</name>
    <name evidence="8" type="ORF">C7Y72_04315</name>
</gene>
<evidence type="ECO:0000256" key="2">
    <source>
        <dbReference type="ARBA" id="ARBA00022679"/>
    </source>
</evidence>
<dbReference type="PANTHER" id="PTHR43369">
    <property type="entry name" value="PHOSPHORIBOSYLGLYCINAMIDE FORMYLTRANSFERASE"/>
    <property type="match status" value="1"/>
</dbReference>
<evidence type="ECO:0000256" key="1">
    <source>
        <dbReference type="ARBA" id="ARBA00005054"/>
    </source>
</evidence>
<comment type="caution">
    <text evidence="6">Lacks conserved residue(s) required for the propagation of feature annotation.</text>
</comment>
<dbReference type="InterPro" id="IPR002376">
    <property type="entry name" value="Formyl_transf_N"/>
</dbReference>
<keyword evidence="9" id="KW-1185">Reference proteome</keyword>
<dbReference type="SUPFAM" id="SSF53328">
    <property type="entry name" value="Formyltransferase"/>
    <property type="match status" value="1"/>
</dbReference>
<dbReference type="OrthoDB" id="9806170at2"/>
<dbReference type="InterPro" id="IPR036477">
    <property type="entry name" value="Formyl_transf_N_sf"/>
</dbReference>
<comment type="catalytic activity">
    <reaction evidence="5 6">
        <text>N(1)-(5-phospho-beta-D-ribosyl)glycinamide + (6R)-10-formyltetrahydrofolate = N(2)-formyl-N(1)-(5-phospho-beta-D-ribosyl)glycinamide + (6S)-5,6,7,8-tetrahydrofolate + H(+)</text>
        <dbReference type="Rhea" id="RHEA:15053"/>
        <dbReference type="ChEBI" id="CHEBI:15378"/>
        <dbReference type="ChEBI" id="CHEBI:57453"/>
        <dbReference type="ChEBI" id="CHEBI:143788"/>
        <dbReference type="ChEBI" id="CHEBI:147286"/>
        <dbReference type="ChEBI" id="CHEBI:195366"/>
        <dbReference type="EC" id="2.1.2.2"/>
    </reaction>
</comment>
<organism evidence="8 9">
    <name type="scientific">Paraconexibacter algicola</name>
    <dbReference type="NCBI Taxonomy" id="2133960"/>
    <lineage>
        <taxon>Bacteria</taxon>
        <taxon>Bacillati</taxon>
        <taxon>Actinomycetota</taxon>
        <taxon>Thermoleophilia</taxon>
        <taxon>Solirubrobacterales</taxon>
        <taxon>Paraconexibacteraceae</taxon>
        <taxon>Paraconexibacter</taxon>
    </lineage>
</organism>
<evidence type="ECO:0000256" key="4">
    <source>
        <dbReference type="ARBA" id="ARBA00038440"/>
    </source>
</evidence>
<feature type="site" description="Raises pKa of active site His" evidence="6">
    <location>
        <position position="146"/>
    </location>
</feature>
<keyword evidence="2 6" id="KW-0808">Transferase</keyword>
<evidence type="ECO:0000313" key="8">
    <source>
        <dbReference type="EMBL" id="PTL58926.1"/>
    </source>
</evidence>
<dbReference type="GO" id="GO:0006189">
    <property type="term" value="P:'de novo' IMP biosynthetic process"/>
    <property type="evidence" value="ECO:0007669"/>
    <property type="project" value="UniProtKB-UniRule"/>
</dbReference>
<feature type="domain" description="Formyl transferase N-terminal" evidence="7">
    <location>
        <begin position="4"/>
        <end position="183"/>
    </location>
</feature>
<dbReference type="EC" id="2.1.2.2" evidence="6"/>
<reference evidence="8 9" key="1">
    <citation type="submission" date="2018-03" db="EMBL/GenBank/DDBJ databases">
        <title>Aquarubrobacter algicola gen. nov., sp. nov., a novel actinobacterium isolated from shallow eutrophic lake during the end of cyanobacterial harmful algal blooms.</title>
        <authorList>
            <person name="Chun S.J."/>
        </authorList>
    </citation>
    <scope>NUCLEOTIDE SEQUENCE [LARGE SCALE GENOMIC DNA]</scope>
    <source>
        <strain evidence="8 9">Seoho-28</strain>
    </source>
</reference>
<dbReference type="GO" id="GO:0004644">
    <property type="term" value="F:phosphoribosylglycinamide formyltransferase activity"/>
    <property type="evidence" value="ECO:0007669"/>
    <property type="project" value="UniProtKB-UniRule"/>
</dbReference>
<dbReference type="NCBIfam" id="TIGR00639">
    <property type="entry name" value="PurN"/>
    <property type="match status" value="1"/>
</dbReference>
<dbReference type="AlphaFoldDB" id="A0A2T4UI59"/>
<dbReference type="Proteomes" id="UP000240739">
    <property type="component" value="Unassembled WGS sequence"/>
</dbReference>
<comment type="pathway">
    <text evidence="1 6">Purine metabolism; IMP biosynthesis via de novo pathway; N(2)-formyl-N(1)-(5-phospho-D-ribosyl)glycinamide from N(1)-(5-phospho-D-ribosyl)glycinamide (10-formyl THF route): step 1/1.</text>
</comment>
<accession>A0A2T4UI59</accession>
<evidence type="ECO:0000256" key="6">
    <source>
        <dbReference type="HAMAP-Rule" id="MF_01930"/>
    </source>
</evidence>
<dbReference type="InterPro" id="IPR001555">
    <property type="entry name" value="GART_AS"/>
</dbReference>
<evidence type="ECO:0000313" key="9">
    <source>
        <dbReference type="Proteomes" id="UP000240739"/>
    </source>
</evidence>
<evidence type="ECO:0000256" key="3">
    <source>
        <dbReference type="ARBA" id="ARBA00022755"/>
    </source>
</evidence>